<gene>
    <name evidence="1" type="ORF">I8Y00_001033</name>
</gene>
<name>A0A8H9TUA9_9ENTR</name>
<proteinExistence type="predicted"/>
<protein>
    <submittedName>
        <fullName evidence="1">Uncharacterized protein</fullName>
    </submittedName>
</protein>
<dbReference type="GeneID" id="92972774"/>
<dbReference type="EMBL" id="DACSDU010000003">
    <property type="protein sequence ID" value="HAT1584726.1"/>
    <property type="molecule type" value="Genomic_DNA"/>
</dbReference>
<evidence type="ECO:0000313" key="1">
    <source>
        <dbReference type="EMBL" id="HAT1584726.1"/>
    </source>
</evidence>
<sequence length="98" mass="10695">MTTNTQRNRNRTARLARVHLICASSDSPKCDDERDSEMEHPFKNEIEIKGFPVPYTMHGGNCGHGGAGWGGDGFGGGFGGGPGWQRCGFHRPIKDMMT</sequence>
<accession>A0A8H9TUA9</accession>
<dbReference type="RefSeq" id="WP_139155868.1">
    <property type="nucleotide sequence ID" value="NZ_CABMNX010000001.1"/>
</dbReference>
<dbReference type="AlphaFoldDB" id="A0A8H9TUA9"/>
<comment type="caution">
    <text evidence="1">The sequence shown here is derived from an EMBL/GenBank/DDBJ whole genome shotgun (WGS) entry which is preliminary data.</text>
</comment>
<organism evidence="1">
    <name type="scientific">Citrobacter farmeri</name>
    <dbReference type="NCBI Taxonomy" id="67824"/>
    <lineage>
        <taxon>Bacteria</taxon>
        <taxon>Pseudomonadati</taxon>
        <taxon>Pseudomonadota</taxon>
        <taxon>Gammaproteobacteria</taxon>
        <taxon>Enterobacterales</taxon>
        <taxon>Enterobacteriaceae</taxon>
        <taxon>Citrobacter</taxon>
    </lineage>
</organism>
<reference evidence="1" key="1">
    <citation type="journal article" date="2018" name="Genome Biol.">
        <title>SKESA: strategic k-mer extension for scrupulous assemblies.</title>
        <authorList>
            <person name="Souvorov A."/>
            <person name="Agarwala R."/>
            <person name="Lipman D.J."/>
        </authorList>
    </citation>
    <scope>NUCLEOTIDE SEQUENCE</scope>
    <source>
        <strain evidence="1">YDC697-2</strain>
    </source>
</reference>
<dbReference type="Proteomes" id="UP000864563">
    <property type="component" value="Unassembled WGS sequence"/>
</dbReference>
<reference evidence="1" key="2">
    <citation type="submission" date="2020-11" db="EMBL/GenBank/DDBJ databases">
        <authorList>
            <consortium name="NCBI Pathogen Detection Project"/>
        </authorList>
    </citation>
    <scope>NUCLEOTIDE SEQUENCE</scope>
    <source>
        <strain evidence="1">YDC697-2</strain>
    </source>
</reference>